<dbReference type="AlphaFoldDB" id="A0A0C9V342"/>
<accession>A0A0C9V342</accession>
<name>A0A0C9V342_9AGAM</name>
<proteinExistence type="predicted"/>
<keyword evidence="1" id="KW-0472">Membrane</keyword>
<keyword evidence="1" id="KW-0812">Transmembrane</keyword>
<dbReference type="EMBL" id="KN839882">
    <property type="protein sequence ID" value="KIJ59689.1"/>
    <property type="molecule type" value="Genomic_DNA"/>
</dbReference>
<feature type="transmembrane region" description="Helical" evidence="1">
    <location>
        <begin position="39"/>
        <end position="60"/>
    </location>
</feature>
<dbReference type="Proteomes" id="UP000053820">
    <property type="component" value="Unassembled WGS sequence"/>
</dbReference>
<dbReference type="OrthoDB" id="3265811at2759"/>
<protein>
    <submittedName>
        <fullName evidence="2">Uncharacterized protein</fullName>
    </submittedName>
</protein>
<organism evidence="2 3">
    <name type="scientific">Hydnomerulius pinastri MD-312</name>
    <dbReference type="NCBI Taxonomy" id="994086"/>
    <lineage>
        <taxon>Eukaryota</taxon>
        <taxon>Fungi</taxon>
        <taxon>Dikarya</taxon>
        <taxon>Basidiomycota</taxon>
        <taxon>Agaricomycotina</taxon>
        <taxon>Agaricomycetes</taxon>
        <taxon>Agaricomycetidae</taxon>
        <taxon>Boletales</taxon>
        <taxon>Boletales incertae sedis</taxon>
        <taxon>Leucogyrophana</taxon>
    </lineage>
</organism>
<gene>
    <name evidence="2" type="ORF">HYDPIDRAFT_100253</name>
</gene>
<evidence type="ECO:0000256" key="1">
    <source>
        <dbReference type="SAM" id="Phobius"/>
    </source>
</evidence>
<dbReference type="HOGENOM" id="CLU_2284251_0_0_1"/>
<evidence type="ECO:0000313" key="3">
    <source>
        <dbReference type="Proteomes" id="UP000053820"/>
    </source>
</evidence>
<reference evidence="2 3" key="1">
    <citation type="submission" date="2014-04" db="EMBL/GenBank/DDBJ databases">
        <title>Evolutionary Origins and Diversification of the Mycorrhizal Mutualists.</title>
        <authorList>
            <consortium name="DOE Joint Genome Institute"/>
            <consortium name="Mycorrhizal Genomics Consortium"/>
            <person name="Kohler A."/>
            <person name="Kuo A."/>
            <person name="Nagy L.G."/>
            <person name="Floudas D."/>
            <person name="Copeland A."/>
            <person name="Barry K.W."/>
            <person name="Cichocki N."/>
            <person name="Veneault-Fourrey C."/>
            <person name="LaButti K."/>
            <person name="Lindquist E.A."/>
            <person name="Lipzen A."/>
            <person name="Lundell T."/>
            <person name="Morin E."/>
            <person name="Murat C."/>
            <person name="Riley R."/>
            <person name="Ohm R."/>
            <person name="Sun H."/>
            <person name="Tunlid A."/>
            <person name="Henrissat B."/>
            <person name="Grigoriev I.V."/>
            <person name="Hibbett D.S."/>
            <person name="Martin F."/>
        </authorList>
    </citation>
    <scope>NUCLEOTIDE SEQUENCE [LARGE SCALE GENOMIC DNA]</scope>
    <source>
        <strain evidence="2 3">MD-312</strain>
    </source>
</reference>
<evidence type="ECO:0000313" key="2">
    <source>
        <dbReference type="EMBL" id="KIJ59689.1"/>
    </source>
</evidence>
<keyword evidence="3" id="KW-1185">Reference proteome</keyword>
<keyword evidence="1" id="KW-1133">Transmembrane helix</keyword>
<sequence>MSGARGCFNCGGCAWCFRVVRFAFPSISFVIRTKDLPTIAMAITHLFYLHLLIFCVLCGADVDRCVLFAFHIFTDDICYRRTTRKNRNKSYCSCFLTRYVRS</sequence>